<evidence type="ECO:0000256" key="3">
    <source>
        <dbReference type="ARBA" id="ARBA00022525"/>
    </source>
</evidence>
<evidence type="ECO:0000256" key="7">
    <source>
        <dbReference type="SAM" id="SignalP"/>
    </source>
</evidence>
<feature type="region of interest" description="Disordered" evidence="5">
    <location>
        <begin position="192"/>
        <end position="280"/>
    </location>
</feature>
<dbReference type="PANTHER" id="PTHR12015">
    <property type="entry name" value="SMALL INDUCIBLE CYTOKINE A"/>
    <property type="match status" value="1"/>
</dbReference>
<protein>
    <recommendedName>
        <fullName evidence="8">Chemokine interleukin-8-like domain-containing protein</fullName>
    </recommendedName>
</protein>
<evidence type="ECO:0000256" key="5">
    <source>
        <dbReference type="SAM" id="MobiDB-lite"/>
    </source>
</evidence>
<keyword evidence="6" id="KW-0472">Membrane</keyword>
<gene>
    <name evidence="9" type="ORF">ASZ78_009065</name>
</gene>
<dbReference type="Proteomes" id="UP000198323">
    <property type="component" value="Unassembled WGS sequence"/>
</dbReference>
<feature type="compositionally biased region" description="Polar residues" evidence="5">
    <location>
        <begin position="193"/>
        <end position="205"/>
    </location>
</feature>
<evidence type="ECO:0000256" key="1">
    <source>
        <dbReference type="ARBA" id="ARBA00004613"/>
    </source>
</evidence>
<organism evidence="9 10">
    <name type="scientific">Callipepla squamata</name>
    <name type="common">Scaled quail</name>
    <dbReference type="NCBI Taxonomy" id="9009"/>
    <lineage>
        <taxon>Eukaryota</taxon>
        <taxon>Metazoa</taxon>
        <taxon>Chordata</taxon>
        <taxon>Craniata</taxon>
        <taxon>Vertebrata</taxon>
        <taxon>Euteleostomi</taxon>
        <taxon>Archelosauria</taxon>
        <taxon>Archosauria</taxon>
        <taxon>Dinosauria</taxon>
        <taxon>Saurischia</taxon>
        <taxon>Theropoda</taxon>
        <taxon>Coelurosauria</taxon>
        <taxon>Aves</taxon>
        <taxon>Neognathae</taxon>
        <taxon>Galloanserae</taxon>
        <taxon>Galliformes</taxon>
        <taxon>Odontophoridae</taxon>
        <taxon>Callipepla</taxon>
    </lineage>
</organism>
<feature type="domain" description="Chemokine interleukin-8-like" evidence="8">
    <location>
        <begin position="28"/>
        <end position="90"/>
    </location>
</feature>
<keyword evidence="10" id="KW-1185">Reference proteome</keyword>
<reference evidence="9 10" key="1">
    <citation type="submission" date="2016-07" db="EMBL/GenBank/DDBJ databases">
        <title>Disparate Historic Effective Population Sizes Predicted by Modern Levels of Genome Diversity for the Scaled Quail (Callipepla squamata) and the Northern Bobwhite (Colinus virginianus): Inferences from First and Second Generation Draft Genome Assemblies for Sympatric New World Quail.</title>
        <authorList>
            <person name="Oldeschulte D.L."/>
            <person name="Halley Y.A."/>
            <person name="Bhattarai E.K."/>
            <person name="Brashear W.A."/>
            <person name="Hill J."/>
            <person name="Metz R.P."/>
            <person name="Johnson C.D."/>
            <person name="Rollins D."/>
            <person name="Peterson M.J."/>
            <person name="Bickhart D.M."/>
            <person name="Decker J.E."/>
            <person name="Seabury C.M."/>
        </authorList>
    </citation>
    <scope>NUCLEOTIDE SEQUENCE [LARGE SCALE GENOMIC DNA]</scope>
    <source>
        <strain evidence="9 10">Texas</strain>
        <tissue evidence="9">Leg muscle</tissue>
    </source>
</reference>
<keyword evidence="4 7" id="KW-0732">Signal</keyword>
<feature type="compositionally biased region" description="Low complexity" evidence="5">
    <location>
        <begin position="102"/>
        <end position="111"/>
    </location>
</feature>
<dbReference type="SMART" id="SM00199">
    <property type="entry name" value="SCY"/>
    <property type="match status" value="1"/>
</dbReference>
<dbReference type="GO" id="GO:0061844">
    <property type="term" value="P:antimicrobial humoral immune response mediated by antimicrobial peptide"/>
    <property type="evidence" value="ECO:0007669"/>
    <property type="project" value="TreeGrafter"/>
</dbReference>
<keyword evidence="3" id="KW-0964">Secreted</keyword>
<dbReference type="GO" id="GO:0006954">
    <property type="term" value="P:inflammatory response"/>
    <property type="evidence" value="ECO:0007669"/>
    <property type="project" value="TreeGrafter"/>
</dbReference>
<dbReference type="InterPro" id="IPR039809">
    <property type="entry name" value="Chemokine_b/g/d"/>
</dbReference>
<dbReference type="Gene3D" id="2.40.50.40">
    <property type="match status" value="1"/>
</dbReference>
<dbReference type="GO" id="GO:0048020">
    <property type="term" value="F:CCR chemokine receptor binding"/>
    <property type="evidence" value="ECO:0007669"/>
    <property type="project" value="TreeGrafter"/>
</dbReference>
<keyword evidence="6" id="KW-1133">Transmembrane helix</keyword>
<name>A0A226MTP2_CALSU</name>
<evidence type="ECO:0000259" key="8">
    <source>
        <dbReference type="SMART" id="SM00199"/>
    </source>
</evidence>
<dbReference type="GO" id="GO:0070098">
    <property type="term" value="P:chemokine-mediated signaling pathway"/>
    <property type="evidence" value="ECO:0007669"/>
    <property type="project" value="TreeGrafter"/>
</dbReference>
<dbReference type="STRING" id="9009.A0A226MTP2"/>
<dbReference type="GO" id="GO:0008009">
    <property type="term" value="F:chemokine activity"/>
    <property type="evidence" value="ECO:0007669"/>
    <property type="project" value="InterPro"/>
</dbReference>
<evidence type="ECO:0000256" key="2">
    <source>
        <dbReference type="ARBA" id="ARBA00022514"/>
    </source>
</evidence>
<dbReference type="InterPro" id="IPR001811">
    <property type="entry name" value="Chemokine_IL8-like_dom"/>
</dbReference>
<dbReference type="GO" id="GO:0005615">
    <property type="term" value="C:extracellular space"/>
    <property type="evidence" value="ECO:0007669"/>
    <property type="project" value="UniProtKB-KW"/>
</dbReference>
<keyword evidence="2" id="KW-0202">Cytokine</keyword>
<dbReference type="SUPFAM" id="SSF54117">
    <property type="entry name" value="Interleukin 8-like chemokines"/>
    <property type="match status" value="1"/>
</dbReference>
<dbReference type="Pfam" id="PF00048">
    <property type="entry name" value="IL8"/>
    <property type="match status" value="1"/>
</dbReference>
<accession>A0A226MTP2</accession>
<evidence type="ECO:0000313" key="10">
    <source>
        <dbReference type="Proteomes" id="UP000198323"/>
    </source>
</evidence>
<dbReference type="EMBL" id="MCFN01000464">
    <property type="protein sequence ID" value="OXB58500.1"/>
    <property type="molecule type" value="Genomic_DNA"/>
</dbReference>
<feature type="chain" id="PRO_5012195202" description="Chemokine interleukin-8-like domain-containing protein" evidence="7">
    <location>
        <begin position="24"/>
        <end position="396"/>
    </location>
</feature>
<dbReference type="PANTHER" id="PTHR12015:SF183">
    <property type="entry name" value="C-C MOTIF CHEMOKINE 3"/>
    <property type="match status" value="1"/>
</dbReference>
<proteinExistence type="predicted"/>
<feature type="signal peptide" evidence="7">
    <location>
        <begin position="1"/>
        <end position="23"/>
    </location>
</feature>
<evidence type="ECO:0000313" key="9">
    <source>
        <dbReference type="EMBL" id="OXB58500.1"/>
    </source>
</evidence>
<dbReference type="AlphaFoldDB" id="A0A226MTP2"/>
<feature type="compositionally biased region" description="Low complexity" evidence="5">
    <location>
        <begin position="223"/>
        <end position="254"/>
    </location>
</feature>
<evidence type="ECO:0000256" key="6">
    <source>
        <dbReference type="SAM" id="Phobius"/>
    </source>
</evidence>
<dbReference type="GO" id="GO:0030335">
    <property type="term" value="P:positive regulation of cell migration"/>
    <property type="evidence" value="ECO:0007669"/>
    <property type="project" value="TreeGrafter"/>
</dbReference>
<dbReference type="InterPro" id="IPR036048">
    <property type="entry name" value="Interleukin_8-like_sf"/>
</dbReference>
<comment type="caution">
    <text evidence="9">The sequence shown here is derived from an EMBL/GenBank/DDBJ whole genome shotgun (WGS) entry which is preliminary data.</text>
</comment>
<sequence length="396" mass="41477">MTVASLRILFPLMVLSLATMAGGQPKAHLKCSQVCDSFHHKIAASRIKSYRWTERQCTKKGPVIILTTKKLREICANPEEPWVKEIMQKLDQKKASAASLLPQAATSTAAPEPEEPGIFHKHTGLQVPSPPQATAISEADRESLSSPLLPMTDAAGTAASQPSPYPTAPAHGSDSTEETVGFATTAAGDVQDAISTSNSDPTSISKGLDHPGLPTNDPLGPVSASSGTSGTALSFSSALPSTLSSTQLSTVSSTPDAPVPTQNPTAAINEGPSVHANKNFSSSAFGTGTFDRLLPSGKKDPPDTVVFTTQMFSGQASVQATRSPGNLPAPSLSHGSQAHFVLPVALASGLVACSVAAVWLYTKFGMRPETKSREMVQGLLYQKDGHHDNVYPMEVI</sequence>
<keyword evidence="6" id="KW-0812">Transmembrane</keyword>
<feature type="region of interest" description="Disordered" evidence="5">
    <location>
        <begin position="98"/>
        <end position="179"/>
    </location>
</feature>
<dbReference type="CDD" id="cd00272">
    <property type="entry name" value="Chemokine_CC"/>
    <property type="match status" value="1"/>
</dbReference>
<dbReference type="OrthoDB" id="9445745at2759"/>
<evidence type="ECO:0000256" key="4">
    <source>
        <dbReference type="ARBA" id="ARBA00022729"/>
    </source>
</evidence>
<comment type="subcellular location">
    <subcellularLocation>
        <location evidence="1">Secreted</location>
    </subcellularLocation>
</comment>
<feature type="transmembrane region" description="Helical" evidence="6">
    <location>
        <begin position="340"/>
        <end position="361"/>
    </location>
</feature>